<feature type="non-terminal residue" evidence="1">
    <location>
        <position position="89"/>
    </location>
</feature>
<keyword evidence="2" id="KW-1185">Reference proteome</keyword>
<protein>
    <submittedName>
        <fullName evidence="1">Uncharacterized protein</fullName>
    </submittedName>
</protein>
<accession>A0ACC1HLI6</accession>
<name>A0ACC1HLI6_9FUNG</name>
<evidence type="ECO:0000313" key="2">
    <source>
        <dbReference type="Proteomes" id="UP001145114"/>
    </source>
</evidence>
<dbReference type="EMBL" id="JAMZIH010004546">
    <property type="protein sequence ID" value="KAJ1676226.1"/>
    <property type="molecule type" value="Genomic_DNA"/>
</dbReference>
<reference evidence="1" key="1">
    <citation type="submission" date="2022-06" db="EMBL/GenBank/DDBJ databases">
        <title>Phylogenomic reconstructions and comparative analyses of Kickxellomycotina fungi.</title>
        <authorList>
            <person name="Reynolds N.K."/>
            <person name="Stajich J.E."/>
            <person name="Barry K."/>
            <person name="Grigoriev I.V."/>
            <person name="Crous P."/>
            <person name="Smith M.E."/>
        </authorList>
    </citation>
    <scope>NUCLEOTIDE SEQUENCE</scope>
    <source>
        <strain evidence="1">RSA 2271</strain>
    </source>
</reference>
<organism evidence="1 2">
    <name type="scientific">Spiromyces aspiralis</name>
    <dbReference type="NCBI Taxonomy" id="68401"/>
    <lineage>
        <taxon>Eukaryota</taxon>
        <taxon>Fungi</taxon>
        <taxon>Fungi incertae sedis</taxon>
        <taxon>Zoopagomycota</taxon>
        <taxon>Kickxellomycotina</taxon>
        <taxon>Kickxellomycetes</taxon>
        <taxon>Kickxellales</taxon>
        <taxon>Kickxellaceae</taxon>
        <taxon>Spiromyces</taxon>
    </lineage>
</organism>
<evidence type="ECO:0000313" key="1">
    <source>
        <dbReference type="EMBL" id="KAJ1676226.1"/>
    </source>
</evidence>
<sequence length="89" mass="10630">MWTFVLAYYMIRADDDHQATIFENNQVNLNYHVEELADMIENTKPEELFGLRMEIMTKIGYVRARRETLLKDTLEGLSKGWWEFNEPAK</sequence>
<proteinExistence type="predicted"/>
<gene>
    <name evidence="1" type="ORF">EV182_008613</name>
</gene>
<comment type="caution">
    <text evidence="1">The sequence shown here is derived from an EMBL/GenBank/DDBJ whole genome shotgun (WGS) entry which is preliminary data.</text>
</comment>
<dbReference type="Proteomes" id="UP001145114">
    <property type="component" value="Unassembled WGS sequence"/>
</dbReference>